<gene>
    <name evidence="5" type="ordered locus">REQ_42290</name>
</gene>
<organism evidence="5">
    <name type="scientific">Rhodococcus hoagii (strain 103S)</name>
    <name type="common">Rhodococcus equi</name>
    <dbReference type="NCBI Taxonomy" id="685727"/>
    <lineage>
        <taxon>Bacteria</taxon>
        <taxon>Bacillati</taxon>
        <taxon>Actinomycetota</taxon>
        <taxon>Actinomycetes</taxon>
        <taxon>Mycobacteriales</taxon>
        <taxon>Nocardiaceae</taxon>
        <taxon>Prescottella</taxon>
    </lineage>
</organism>
<dbReference type="InterPro" id="IPR036388">
    <property type="entry name" value="WH-like_DNA-bd_sf"/>
</dbReference>
<evidence type="ECO:0000256" key="1">
    <source>
        <dbReference type="ARBA" id="ARBA00023015"/>
    </source>
</evidence>
<dbReference type="KEGG" id="req:REQ_42290"/>
<accession>A0A3S5YC96</accession>
<dbReference type="InterPro" id="IPR036390">
    <property type="entry name" value="WH_DNA-bd_sf"/>
</dbReference>
<feature type="domain" description="HTH gntR-type" evidence="4">
    <location>
        <begin position="21"/>
        <end position="91"/>
    </location>
</feature>
<dbReference type="InterPro" id="IPR011711">
    <property type="entry name" value="GntR_C"/>
</dbReference>
<dbReference type="EMBL" id="FN563149">
    <property type="protein sequence ID" value="CBH50196.1"/>
    <property type="molecule type" value="Genomic_DNA"/>
</dbReference>
<dbReference type="RefSeq" id="WP_013417325.1">
    <property type="nucleotide sequence ID" value="NC_014659.1"/>
</dbReference>
<evidence type="ECO:0000256" key="2">
    <source>
        <dbReference type="ARBA" id="ARBA00023125"/>
    </source>
</evidence>
<dbReference type="SUPFAM" id="SSF46785">
    <property type="entry name" value="Winged helix' DNA-binding domain"/>
    <property type="match status" value="1"/>
</dbReference>
<sequence>MPQQGPDSKPHAVDPSNLRWRRLAEMVADQIRERILRGDLAEGDVLPKEAELREQYPVNVQSLREALRILEAEGLVRVRRGNRGGAVVHRPTPGNVAYSLSMVLAMSGTDIDDVGRALHEIEPMCAALCAEREDRATEVVPILRTLHEESLANVDDLVAATTLSRRFHEAVVQLCGNRSLIVLAGALESLWSSHVTDWANLRADPETIPRTERAQALAVHGQILQCIEDGDAASARVIAARHLRDVGSYPHDPDRPLVPLDPAVARDRLFFG</sequence>
<dbReference type="GO" id="GO:0003700">
    <property type="term" value="F:DNA-binding transcription factor activity"/>
    <property type="evidence" value="ECO:0007669"/>
    <property type="project" value="InterPro"/>
</dbReference>
<dbReference type="PANTHER" id="PTHR43537">
    <property type="entry name" value="TRANSCRIPTIONAL REGULATOR, GNTR FAMILY"/>
    <property type="match status" value="1"/>
</dbReference>
<evidence type="ECO:0000259" key="4">
    <source>
        <dbReference type="PROSITE" id="PS50949"/>
    </source>
</evidence>
<dbReference type="InterPro" id="IPR000524">
    <property type="entry name" value="Tscrpt_reg_HTH_GntR"/>
</dbReference>
<evidence type="ECO:0000313" key="6">
    <source>
        <dbReference type="Proteomes" id="UP000006892"/>
    </source>
</evidence>
<dbReference type="PROSITE" id="PS50949">
    <property type="entry name" value="HTH_GNTR"/>
    <property type="match status" value="1"/>
</dbReference>
<dbReference type="SMART" id="SM00345">
    <property type="entry name" value="HTH_GNTR"/>
    <property type="match status" value="1"/>
</dbReference>
<dbReference type="Gene3D" id="1.10.10.10">
    <property type="entry name" value="Winged helix-like DNA-binding domain superfamily/Winged helix DNA-binding domain"/>
    <property type="match status" value="1"/>
</dbReference>
<proteinExistence type="predicted"/>
<dbReference type="Pfam" id="PF07729">
    <property type="entry name" value="FCD"/>
    <property type="match status" value="1"/>
</dbReference>
<dbReference type="AlphaFoldDB" id="A0A3S5YC96"/>
<dbReference type="Gene3D" id="1.20.120.530">
    <property type="entry name" value="GntR ligand-binding domain-like"/>
    <property type="match status" value="1"/>
</dbReference>
<protein>
    <submittedName>
        <fullName evidence="5">GntR family transcriptional regulator</fullName>
    </submittedName>
</protein>
<dbReference type="InterPro" id="IPR008920">
    <property type="entry name" value="TF_FadR/GntR_C"/>
</dbReference>
<dbReference type="SMART" id="SM00895">
    <property type="entry name" value="FCD"/>
    <property type="match status" value="1"/>
</dbReference>
<dbReference type="GO" id="GO:0003677">
    <property type="term" value="F:DNA binding"/>
    <property type="evidence" value="ECO:0007669"/>
    <property type="project" value="UniProtKB-KW"/>
</dbReference>
<reference evidence="5" key="1">
    <citation type="journal article" date="2010" name="PLoS Genet.">
        <title>The genome of a pathogenic rhodococcus: cooptive virulence underpinned by key gene acquisitions.</title>
        <authorList>
            <person name="Letek M."/>
            <person name="Gonzalez P."/>
            <person name="Macarthur I."/>
            <person name="Rodriguez H."/>
            <person name="Freeman T.C."/>
            <person name="Valero-Rello A."/>
            <person name="Blanco M."/>
            <person name="Buckley T."/>
            <person name="Cherevach I."/>
            <person name="Fahey R."/>
            <person name="Hapeshi A."/>
            <person name="Holdstock J."/>
            <person name="Leadon D."/>
            <person name="Navas J."/>
            <person name="Ocampo A."/>
            <person name="Quail M.A."/>
            <person name="Sanders M."/>
            <person name="Scortti M.M."/>
            <person name="Prescott J.F."/>
            <person name="Fogarty U."/>
            <person name="Meijer W.G."/>
            <person name="Parkhill J."/>
            <person name="Bentley S.D."/>
            <person name="Vazquez-Boland J.A."/>
        </authorList>
    </citation>
    <scope>NUCLEOTIDE SEQUENCE [LARGE SCALE GENOMIC DNA]</scope>
    <source>
        <strain evidence="5 6">103S</strain>
    </source>
</reference>
<keyword evidence="2" id="KW-0238">DNA-binding</keyword>
<keyword evidence="1" id="KW-0805">Transcription regulation</keyword>
<evidence type="ECO:0000313" key="5">
    <source>
        <dbReference type="EMBL" id="CBH50196.1"/>
    </source>
</evidence>
<name>A0A3S5YC96_RHOH1</name>
<evidence type="ECO:0000256" key="3">
    <source>
        <dbReference type="ARBA" id="ARBA00023163"/>
    </source>
</evidence>
<keyword evidence="3" id="KW-0804">Transcription</keyword>
<dbReference type="SUPFAM" id="SSF48008">
    <property type="entry name" value="GntR ligand-binding domain-like"/>
    <property type="match status" value="1"/>
</dbReference>
<dbReference type="Proteomes" id="UP001154400">
    <property type="component" value="Chromosome"/>
</dbReference>
<dbReference type="PANTHER" id="PTHR43537:SF24">
    <property type="entry name" value="GLUCONATE OPERON TRANSCRIPTIONAL REPRESSOR"/>
    <property type="match status" value="1"/>
</dbReference>
<dbReference type="Pfam" id="PF00392">
    <property type="entry name" value="GntR"/>
    <property type="match status" value="1"/>
</dbReference>
<dbReference type="CDD" id="cd07377">
    <property type="entry name" value="WHTH_GntR"/>
    <property type="match status" value="1"/>
</dbReference>